<proteinExistence type="predicted"/>
<protein>
    <submittedName>
        <fullName evidence="1">Uncharacterized protein</fullName>
    </submittedName>
</protein>
<dbReference type="AlphaFoldDB" id="A0A6H0ZNG4"/>
<gene>
    <name evidence="1" type="ORF">FOB41_15180</name>
</gene>
<evidence type="ECO:0000313" key="1">
    <source>
        <dbReference type="EMBL" id="QIX22392.1"/>
    </source>
</evidence>
<name>A0A6H0ZNG4_9HYPH</name>
<sequence>MMSRYNNPEYVIARTRLVCELDVPDRIFYPVRHLVGCSLVRVFYNEWLRQDAADPEWLRVIEEHGGEEWHRIDGWPEQGGDVVRRKWEQRARLWVGWHSADIRHVVDWLLHAQSEGHAWLGNLGADGYPKKLMKCGTLERIVHEADKGLRARKVADVALGTDDETFVADLGAGHTLVELRSPMALRKEGSIMRNCIGHGGYDWLLVDPDRHLYSVRDPDGTPLATLEIHGSAVRQFRSAKNADPTPSVVDLVSGVAADWGWLGLEEAARGGSYGPEALVILENLPPARRRP</sequence>
<organism evidence="1 2">
    <name type="scientific">Agrobacterium pusense</name>
    <dbReference type="NCBI Taxonomy" id="648995"/>
    <lineage>
        <taxon>Bacteria</taxon>
        <taxon>Pseudomonadati</taxon>
        <taxon>Pseudomonadota</taxon>
        <taxon>Alphaproteobacteria</taxon>
        <taxon>Hyphomicrobiales</taxon>
        <taxon>Rhizobiaceae</taxon>
        <taxon>Rhizobium/Agrobacterium group</taxon>
        <taxon>Agrobacterium</taxon>
    </lineage>
</organism>
<dbReference type="Proteomes" id="UP000500870">
    <property type="component" value="Chromosome 1"/>
</dbReference>
<dbReference type="EMBL" id="CP050898">
    <property type="protein sequence ID" value="QIX22392.1"/>
    <property type="molecule type" value="Genomic_DNA"/>
</dbReference>
<accession>A0A6H0ZNG4</accession>
<reference evidence="1 2" key="1">
    <citation type="submission" date="2020-04" db="EMBL/GenBank/DDBJ databases">
        <title>FDA dAtabase for Regulatory Grade micrObial Sequences (FDA-ARGOS): Supporting development and validation of Infectious Disease Dx tests.</title>
        <authorList>
            <person name="Sciortino C."/>
            <person name="Tallon L."/>
            <person name="Sadzewicz L."/>
            <person name="Vavikolanu K."/>
            <person name="Mehta A."/>
            <person name="Aluvathingal J."/>
            <person name="Nadendla S."/>
            <person name="Nandy P."/>
            <person name="Geyer C."/>
            <person name="Yan Y."/>
            <person name="Sichtig H."/>
        </authorList>
    </citation>
    <scope>NUCLEOTIDE SEQUENCE [LARGE SCALE GENOMIC DNA]</scope>
    <source>
        <strain evidence="1 2">FDAARGOS_633</strain>
    </source>
</reference>
<evidence type="ECO:0000313" key="2">
    <source>
        <dbReference type="Proteomes" id="UP000500870"/>
    </source>
</evidence>